<keyword evidence="1" id="KW-0472">Membrane</keyword>
<feature type="transmembrane region" description="Helical" evidence="1">
    <location>
        <begin position="30"/>
        <end position="46"/>
    </location>
</feature>
<feature type="transmembrane region" description="Helical" evidence="1">
    <location>
        <begin position="6"/>
        <end position="23"/>
    </location>
</feature>
<evidence type="ECO:0000256" key="1">
    <source>
        <dbReference type="SAM" id="Phobius"/>
    </source>
</evidence>
<gene>
    <name evidence="2" type="ORF">SAMN04488525_104225</name>
</gene>
<sequence length="90" mass="10592">MKISEVMLFFALLATFFLIYLDFQVNRLDYRLILVCICLIVTLIINRNSITTSLMALMMIVLLSRLQFNLIAFMVLTIFFGTYYFLKNES</sequence>
<protein>
    <submittedName>
        <fullName evidence="2">Uncharacterized protein</fullName>
    </submittedName>
</protein>
<organism evidence="2 3">
    <name type="scientific">Trichococcus collinsii</name>
    <dbReference type="NCBI Taxonomy" id="157076"/>
    <lineage>
        <taxon>Bacteria</taxon>
        <taxon>Bacillati</taxon>
        <taxon>Bacillota</taxon>
        <taxon>Bacilli</taxon>
        <taxon>Lactobacillales</taxon>
        <taxon>Carnobacteriaceae</taxon>
        <taxon>Trichococcus</taxon>
    </lineage>
</organism>
<evidence type="ECO:0000313" key="2">
    <source>
        <dbReference type="EMBL" id="SEA69684.1"/>
    </source>
</evidence>
<proteinExistence type="predicted"/>
<name>A0AB38A282_9LACT</name>
<comment type="caution">
    <text evidence="2">The sequence shown here is derived from an EMBL/GenBank/DDBJ whole genome shotgun (WGS) entry which is preliminary data.</text>
</comment>
<keyword evidence="1" id="KW-1133">Transmembrane helix</keyword>
<dbReference type="EMBL" id="FNQH01000004">
    <property type="protein sequence ID" value="SEA69684.1"/>
    <property type="molecule type" value="Genomic_DNA"/>
</dbReference>
<dbReference type="Proteomes" id="UP000199042">
    <property type="component" value="Unassembled WGS sequence"/>
</dbReference>
<evidence type="ECO:0000313" key="3">
    <source>
        <dbReference type="Proteomes" id="UP000199042"/>
    </source>
</evidence>
<feature type="transmembrane region" description="Helical" evidence="1">
    <location>
        <begin position="66"/>
        <end position="86"/>
    </location>
</feature>
<keyword evidence="1" id="KW-0812">Transmembrane</keyword>
<dbReference type="AlphaFoldDB" id="A0AB38A282"/>
<accession>A0AB38A282</accession>
<keyword evidence="3" id="KW-1185">Reference proteome</keyword>
<reference evidence="2 3" key="1">
    <citation type="submission" date="2016-10" db="EMBL/GenBank/DDBJ databases">
        <authorList>
            <person name="Varghese N."/>
            <person name="Submissions S."/>
        </authorList>
    </citation>
    <scope>NUCLEOTIDE SEQUENCE [LARGE SCALE GENOMIC DNA]</scope>
    <source>
        <strain evidence="2 3">DSM 14526</strain>
    </source>
</reference>